<dbReference type="AlphaFoldDB" id="A0A4Q2DUF5"/>
<dbReference type="EMBL" id="SDEE01000044">
    <property type="protein sequence ID" value="RXW23331.1"/>
    <property type="molecule type" value="Genomic_DNA"/>
</dbReference>
<name>A0A4Q2DUF5_9AGAR</name>
<keyword evidence="3" id="KW-1185">Reference proteome</keyword>
<feature type="transmembrane region" description="Helical" evidence="1">
    <location>
        <begin position="86"/>
        <end position="107"/>
    </location>
</feature>
<sequence>MSPNAAAVRSRTFCCCIPVRAGVILLSFLGLFGGAAVAAVGIISLKKSSGTEKSLIIQIVVYILLSLISFLGLVGGIGRKLICVRIYFGMLVFHLAFSVAAGIFAIYRVFKDSNNYISECLVGKENDPSALKTCQAGASLLKGLMVTVFIVFWILTAWACAIVHNYNKQLEEEEATRSMVKDTEAW</sequence>
<keyword evidence="1" id="KW-1133">Transmembrane helix</keyword>
<comment type="caution">
    <text evidence="2">The sequence shown here is derived from an EMBL/GenBank/DDBJ whole genome shotgun (WGS) entry which is preliminary data.</text>
</comment>
<feature type="transmembrane region" description="Helical" evidence="1">
    <location>
        <begin position="21"/>
        <end position="43"/>
    </location>
</feature>
<accession>A0A4Q2DUF5</accession>
<dbReference type="OrthoDB" id="3362027at2759"/>
<evidence type="ECO:0000313" key="3">
    <source>
        <dbReference type="Proteomes" id="UP000290288"/>
    </source>
</evidence>
<dbReference type="STRING" id="2316362.A0A4Q2DUF5"/>
<evidence type="ECO:0000313" key="2">
    <source>
        <dbReference type="EMBL" id="RXW23331.1"/>
    </source>
</evidence>
<keyword evidence="1" id="KW-0812">Transmembrane</keyword>
<dbReference type="Proteomes" id="UP000290288">
    <property type="component" value="Unassembled WGS sequence"/>
</dbReference>
<feature type="transmembrane region" description="Helical" evidence="1">
    <location>
        <begin position="55"/>
        <end position="74"/>
    </location>
</feature>
<evidence type="ECO:0008006" key="4">
    <source>
        <dbReference type="Google" id="ProtNLM"/>
    </source>
</evidence>
<evidence type="ECO:0000256" key="1">
    <source>
        <dbReference type="SAM" id="Phobius"/>
    </source>
</evidence>
<organism evidence="2 3">
    <name type="scientific">Candolleomyces aberdarensis</name>
    <dbReference type="NCBI Taxonomy" id="2316362"/>
    <lineage>
        <taxon>Eukaryota</taxon>
        <taxon>Fungi</taxon>
        <taxon>Dikarya</taxon>
        <taxon>Basidiomycota</taxon>
        <taxon>Agaricomycotina</taxon>
        <taxon>Agaricomycetes</taxon>
        <taxon>Agaricomycetidae</taxon>
        <taxon>Agaricales</taxon>
        <taxon>Agaricineae</taxon>
        <taxon>Psathyrellaceae</taxon>
        <taxon>Candolleomyces</taxon>
    </lineage>
</organism>
<protein>
    <recommendedName>
        <fullName evidence="4">MARVEL domain-containing protein</fullName>
    </recommendedName>
</protein>
<keyword evidence="1" id="KW-0472">Membrane</keyword>
<proteinExistence type="predicted"/>
<reference evidence="2 3" key="1">
    <citation type="submission" date="2019-01" db="EMBL/GenBank/DDBJ databases">
        <title>Draft genome sequence of Psathyrella aberdarensis IHI B618.</title>
        <authorList>
            <person name="Buettner E."/>
            <person name="Kellner H."/>
        </authorList>
    </citation>
    <scope>NUCLEOTIDE SEQUENCE [LARGE SCALE GENOMIC DNA]</scope>
    <source>
        <strain evidence="2 3">IHI B618</strain>
    </source>
</reference>
<feature type="transmembrane region" description="Helical" evidence="1">
    <location>
        <begin position="144"/>
        <end position="163"/>
    </location>
</feature>
<gene>
    <name evidence="2" type="ORF">EST38_g2499</name>
</gene>